<comment type="caution">
    <text evidence="2">The sequence shown here is derived from an EMBL/GenBank/DDBJ whole genome shotgun (WGS) entry which is preliminary data.</text>
</comment>
<reference evidence="2 3" key="1">
    <citation type="submission" date="2018-01" db="EMBL/GenBank/DDBJ databases">
        <title>Cryobacterium sp. nov., from glaciers in China.</title>
        <authorList>
            <person name="Liu Q."/>
            <person name="Xin Y.-H."/>
        </authorList>
    </citation>
    <scope>NUCLEOTIDE SEQUENCE [LARGE SCALE GENOMIC DNA]</scope>
    <source>
        <strain evidence="2 3">TMN-42</strain>
    </source>
</reference>
<dbReference type="PROSITE" id="PS50995">
    <property type="entry name" value="HTH_MARR_2"/>
    <property type="match status" value="1"/>
</dbReference>
<accession>A0A2S3ZLY5</accession>
<dbReference type="EMBL" id="PPXD01000002">
    <property type="protein sequence ID" value="POH69667.1"/>
    <property type="molecule type" value="Genomic_DNA"/>
</dbReference>
<dbReference type="InterPro" id="IPR000835">
    <property type="entry name" value="HTH_MarR-typ"/>
</dbReference>
<dbReference type="InterPro" id="IPR036388">
    <property type="entry name" value="WH-like_DNA-bd_sf"/>
</dbReference>
<protein>
    <submittedName>
        <fullName evidence="2">MarR family transcriptional regulator</fullName>
    </submittedName>
</protein>
<dbReference type="InterPro" id="IPR036390">
    <property type="entry name" value="WH_DNA-bd_sf"/>
</dbReference>
<dbReference type="SUPFAM" id="SSF46785">
    <property type="entry name" value="Winged helix' DNA-binding domain"/>
    <property type="match status" value="1"/>
</dbReference>
<proteinExistence type="predicted"/>
<dbReference type="SMART" id="SM00347">
    <property type="entry name" value="HTH_MARR"/>
    <property type="match status" value="1"/>
</dbReference>
<gene>
    <name evidence="2" type="ORF">C3B61_01635</name>
</gene>
<dbReference type="GO" id="GO:0006950">
    <property type="term" value="P:response to stress"/>
    <property type="evidence" value="ECO:0007669"/>
    <property type="project" value="TreeGrafter"/>
</dbReference>
<feature type="domain" description="HTH marR-type" evidence="1">
    <location>
        <begin position="1"/>
        <end position="110"/>
    </location>
</feature>
<keyword evidence="3" id="KW-1185">Reference proteome</keyword>
<dbReference type="PANTHER" id="PTHR33164:SF57">
    <property type="entry name" value="MARR-FAMILY TRANSCRIPTIONAL REGULATOR"/>
    <property type="match status" value="1"/>
</dbReference>
<dbReference type="GO" id="GO:0003700">
    <property type="term" value="F:DNA-binding transcription factor activity"/>
    <property type="evidence" value="ECO:0007669"/>
    <property type="project" value="InterPro"/>
</dbReference>
<dbReference type="Gene3D" id="1.10.10.10">
    <property type="entry name" value="Winged helix-like DNA-binding domain superfamily/Winged helix DNA-binding domain"/>
    <property type="match status" value="1"/>
</dbReference>
<evidence type="ECO:0000259" key="1">
    <source>
        <dbReference type="PROSITE" id="PS50995"/>
    </source>
</evidence>
<dbReference type="InterPro" id="IPR039422">
    <property type="entry name" value="MarR/SlyA-like"/>
</dbReference>
<dbReference type="Pfam" id="PF12802">
    <property type="entry name" value="MarR_2"/>
    <property type="match status" value="1"/>
</dbReference>
<organism evidence="2 3">
    <name type="scientific">Cryobacterium zongtaii</name>
    <dbReference type="NCBI Taxonomy" id="1259217"/>
    <lineage>
        <taxon>Bacteria</taxon>
        <taxon>Bacillati</taxon>
        <taxon>Actinomycetota</taxon>
        <taxon>Actinomycetes</taxon>
        <taxon>Micrococcales</taxon>
        <taxon>Microbacteriaceae</taxon>
        <taxon>Cryobacterium</taxon>
    </lineage>
</organism>
<evidence type="ECO:0000313" key="3">
    <source>
        <dbReference type="Proteomes" id="UP000237340"/>
    </source>
</evidence>
<evidence type="ECO:0000313" key="2">
    <source>
        <dbReference type="EMBL" id="POH69667.1"/>
    </source>
</evidence>
<name>A0A2S3ZLY5_9MICO</name>
<sequence length="116" mass="12880">MTKRDLTRNLIINVVDEADGEMTVGAVADQLNVDPSVASRMVTDCIDSGYLQRAASAADGRRTVLRLAPAGVELRDRFSRLQRETFEQITSAWTDADRLELARLLTRYADDSGRHA</sequence>
<dbReference type="PANTHER" id="PTHR33164">
    <property type="entry name" value="TRANSCRIPTIONAL REGULATOR, MARR FAMILY"/>
    <property type="match status" value="1"/>
</dbReference>
<dbReference type="AlphaFoldDB" id="A0A2S3ZLY5"/>
<dbReference type="Proteomes" id="UP000237340">
    <property type="component" value="Unassembled WGS sequence"/>
</dbReference>